<evidence type="ECO:0000256" key="6">
    <source>
        <dbReference type="SAM" id="Phobius"/>
    </source>
</evidence>
<reference evidence="7" key="3">
    <citation type="submission" date="2025-09" db="UniProtKB">
        <authorList>
            <consortium name="Ensembl"/>
        </authorList>
    </citation>
    <scope>IDENTIFICATION</scope>
</reference>
<keyword evidence="5 6" id="KW-0472">Membrane</keyword>
<dbReference type="OMA" id="CICIYLW"/>
<evidence type="ECO:0000256" key="3">
    <source>
        <dbReference type="ARBA" id="ARBA00022692"/>
    </source>
</evidence>
<dbReference type="Proteomes" id="UP000007303">
    <property type="component" value="Unassembled WGS sequence"/>
</dbReference>
<proteinExistence type="inferred from homology"/>
<evidence type="ECO:0000313" key="8">
    <source>
        <dbReference type="Proteomes" id="UP000007303"/>
    </source>
</evidence>
<protein>
    <recommendedName>
        <fullName evidence="9">Serine incorporator 1</fullName>
    </recommendedName>
</protein>
<keyword evidence="3 6" id="KW-0812">Transmembrane</keyword>
<comment type="subcellular location">
    <subcellularLocation>
        <location evidence="1">Membrane</location>
        <topology evidence="1">Multi-pass membrane protein</topology>
    </subcellularLocation>
</comment>
<dbReference type="AlphaFoldDB" id="H3C7L7"/>
<accession>H3C7L7</accession>
<evidence type="ECO:0000256" key="1">
    <source>
        <dbReference type="ARBA" id="ARBA00004141"/>
    </source>
</evidence>
<evidence type="ECO:0000256" key="4">
    <source>
        <dbReference type="ARBA" id="ARBA00022989"/>
    </source>
</evidence>
<comment type="similarity">
    <text evidence="2">Belongs to the TDE1 family.</text>
</comment>
<dbReference type="Ensembl" id="ENSTNIT00000004374.1">
    <property type="protein sequence ID" value="ENSTNIP00000004239.1"/>
    <property type="gene ID" value="ENSTNIG00000001864.1"/>
</dbReference>
<feature type="transmembrane region" description="Helical" evidence="6">
    <location>
        <begin position="102"/>
        <end position="122"/>
    </location>
</feature>
<feature type="transmembrane region" description="Helical" evidence="6">
    <location>
        <begin position="60"/>
        <end position="81"/>
    </location>
</feature>
<reference evidence="7" key="2">
    <citation type="submission" date="2025-08" db="UniProtKB">
        <authorList>
            <consortium name="Ensembl"/>
        </authorList>
    </citation>
    <scope>IDENTIFICATION</scope>
</reference>
<dbReference type="PANTHER" id="PTHR10383:SF22">
    <property type="entry name" value="SERINE INCORPORATOR 2"/>
    <property type="match status" value="1"/>
</dbReference>
<keyword evidence="8" id="KW-1185">Reference proteome</keyword>
<dbReference type="Pfam" id="PF03348">
    <property type="entry name" value="Serinc"/>
    <property type="match status" value="1"/>
</dbReference>
<dbReference type="GO" id="GO:0016020">
    <property type="term" value="C:membrane"/>
    <property type="evidence" value="ECO:0007669"/>
    <property type="project" value="UniProtKB-SubCell"/>
</dbReference>
<dbReference type="PANTHER" id="PTHR10383">
    <property type="entry name" value="SERINE INCORPORATOR"/>
    <property type="match status" value="1"/>
</dbReference>
<evidence type="ECO:0000256" key="5">
    <source>
        <dbReference type="ARBA" id="ARBA00023136"/>
    </source>
</evidence>
<dbReference type="InParanoid" id="H3C7L7"/>
<organism evidence="7 8">
    <name type="scientific">Tetraodon nigroviridis</name>
    <name type="common">Spotted green pufferfish</name>
    <name type="synonym">Chelonodon nigroviridis</name>
    <dbReference type="NCBI Taxonomy" id="99883"/>
    <lineage>
        <taxon>Eukaryota</taxon>
        <taxon>Metazoa</taxon>
        <taxon>Chordata</taxon>
        <taxon>Craniata</taxon>
        <taxon>Vertebrata</taxon>
        <taxon>Euteleostomi</taxon>
        <taxon>Actinopterygii</taxon>
        <taxon>Neopterygii</taxon>
        <taxon>Teleostei</taxon>
        <taxon>Neoteleostei</taxon>
        <taxon>Acanthomorphata</taxon>
        <taxon>Eupercaria</taxon>
        <taxon>Tetraodontiformes</taxon>
        <taxon>Tetradontoidea</taxon>
        <taxon>Tetraodontidae</taxon>
        <taxon>Tetraodon</taxon>
    </lineage>
</organism>
<dbReference type="STRING" id="99883.ENSTNIP00000004239"/>
<dbReference type="HOGENOM" id="CLU_113144_0_0_1"/>
<evidence type="ECO:0000256" key="2">
    <source>
        <dbReference type="ARBA" id="ARBA00006665"/>
    </source>
</evidence>
<evidence type="ECO:0008006" key="9">
    <source>
        <dbReference type="Google" id="ProtNLM"/>
    </source>
</evidence>
<dbReference type="InterPro" id="IPR005016">
    <property type="entry name" value="TDE1/TMS"/>
</dbReference>
<name>H3C7L7_TETNG</name>
<sequence>IFLFCTLYASIRSSTNAQVNKLMQTEEGQVLTVSEATVGEDGARRAVDNEEDGVTYSYSFFHFCLFLASLYIMMTLTNWYNPQPDSEYQAMQSSMPAVWVKISSSWIGLGLYAWTLVAPLVLPNRDFS</sequence>
<keyword evidence="4 6" id="KW-1133">Transmembrane helix</keyword>
<dbReference type="GeneTree" id="ENSGT01030000234623"/>
<reference evidence="8" key="1">
    <citation type="journal article" date="2004" name="Nature">
        <title>Genome duplication in the teleost fish Tetraodon nigroviridis reveals the early vertebrate proto-karyotype.</title>
        <authorList>
            <person name="Jaillon O."/>
            <person name="Aury J.-M."/>
            <person name="Brunet F."/>
            <person name="Petit J.-L."/>
            <person name="Stange-Thomann N."/>
            <person name="Mauceli E."/>
            <person name="Bouneau L."/>
            <person name="Fischer C."/>
            <person name="Ozouf-Costaz C."/>
            <person name="Bernot A."/>
            <person name="Nicaud S."/>
            <person name="Jaffe D."/>
            <person name="Fisher S."/>
            <person name="Lutfalla G."/>
            <person name="Dossat C."/>
            <person name="Segurens B."/>
            <person name="Dasilva C."/>
            <person name="Salanoubat M."/>
            <person name="Levy M."/>
            <person name="Boudet N."/>
            <person name="Castellano S."/>
            <person name="Anthouard V."/>
            <person name="Jubin C."/>
            <person name="Castelli V."/>
            <person name="Katinka M."/>
            <person name="Vacherie B."/>
            <person name="Biemont C."/>
            <person name="Skalli Z."/>
            <person name="Cattolico L."/>
            <person name="Poulain J."/>
            <person name="De Berardinis V."/>
            <person name="Cruaud C."/>
            <person name="Duprat S."/>
            <person name="Brottier P."/>
            <person name="Coutanceau J.-P."/>
            <person name="Gouzy J."/>
            <person name="Parra G."/>
            <person name="Lardier G."/>
            <person name="Chapple C."/>
            <person name="McKernan K.J."/>
            <person name="McEwan P."/>
            <person name="Bosak S."/>
            <person name="Kellis M."/>
            <person name="Volff J.-N."/>
            <person name="Guigo R."/>
            <person name="Zody M.C."/>
            <person name="Mesirov J."/>
            <person name="Lindblad-Toh K."/>
            <person name="Birren B."/>
            <person name="Nusbaum C."/>
            <person name="Kahn D."/>
            <person name="Robinson-Rechavi M."/>
            <person name="Laudet V."/>
            <person name="Schachter V."/>
            <person name="Quetier F."/>
            <person name="Saurin W."/>
            <person name="Scarpelli C."/>
            <person name="Wincker P."/>
            <person name="Lander E.S."/>
            <person name="Weissenbach J."/>
            <person name="Roest Crollius H."/>
        </authorList>
    </citation>
    <scope>NUCLEOTIDE SEQUENCE [LARGE SCALE GENOMIC DNA]</scope>
</reference>
<evidence type="ECO:0000313" key="7">
    <source>
        <dbReference type="Ensembl" id="ENSTNIP00000004239.1"/>
    </source>
</evidence>